<name>A0A9P5PTE9_9AGAR</name>
<comment type="subcellular location">
    <subcellularLocation>
        <location evidence="5">Endoplasmic reticulum membrane</location>
        <topology evidence="5">Multi-pass membrane protein</topology>
    </subcellularLocation>
    <subcellularLocation>
        <location evidence="1">Membrane</location>
        <topology evidence="1">Multi-pass membrane protein</topology>
    </subcellularLocation>
</comment>
<dbReference type="OrthoDB" id="422086at2759"/>
<sequence>MALDKVPLLLVVLVSYYVAATAPNPPAAPQEISKYPPGDRLSGFGLTIWVAVKRLLLFVVLCEITTIVSLHYPTGVFAQAMSTVQTPDHKLASPSITPAFILSVFLTVWGGYLRWASYRALGRLYTYEVSIRDHHKLVTTGPYSVIRHPGYISSACACTGILLCAFGPGSWMLECGWLDLLWAKIFAALMITFKVFCHIQFIQRTSAEDKMMRAQFGAQWDEWAKNVPYKLVPGIF</sequence>
<dbReference type="GO" id="GO:0005789">
    <property type="term" value="C:endoplasmic reticulum membrane"/>
    <property type="evidence" value="ECO:0007669"/>
    <property type="project" value="UniProtKB-SubCell"/>
</dbReference>
<keyword evidence="8" id="KW-1185">Reference proteome</keyword>
<evidence type="ECO:0000313" key="8">
    <source>
        <dbReference type="Proteomes" id="UP000772434"/>
    </source>
</evidence>
<dbReference type="Pfam" id="PF04140">
    <property type="entry name" value="ICMT"/>
    <property type="match status" value="1"/>
</dbReference>
<comment type="catalytic activity">
    <reaction evidence="5">
        <text>[protein]-C-terminal S-[(2E,6E)-farnesyl]-L-cysteine + S-adenosyl-L-methionine = [protein]-C-terminal S-[(2E,6E)-farnesyl]-L-cysteine methyl ester + S-adenosyl-L-homocysteine</text>
        <dbReference type="Rhea" id="RHEA:21672"/>
        <dbReference type="Rhea" id="RHEA-COMP:12125"/>
        <dbReference type="Rhea" id="RHEA-COMP:12126"/>
        <dbReference type="ChEBI" id="CHEBI:57856"/>
        <dbReference type="ChEBI" id="CHEBI:59789"/>
        <dbReference type="ChEBI" id="CHEBI:90510"/>
        <dbReference type="ChEBI" id="CHEBI:90511"/>
        <dbReference type="EC" id="2.1.1.100"/>
    </reaction>
</comment>
<feature type="signal peptide" evidence="6">
    <location>
        <begin position="1"/>
        <end position="22"/>
    </location>
</feature>
<comment type="caution">
    <text evidence="7">The sequence shown here is derived from an EMBL/GenBank/DDBJ whole genome shotgun (WGS) entry which is preliminary data.</text>
</comment>
<evidence type="ECO:0000256" key="6">
    <source>
        <dbReference type="SAM" id="SignalP"/>
    </source>
</evidence>
<dbReference type="AlphaFoldDB" id="A0A9P5PTE9"/>
<dbReference type="EMBL" id="JADNRY010000028">
    <property type="protein sequence ID" value="KAF9072014.1"/>
    <property type="molecule type" value="Genomic_DNA"/>
</dbReference>
<accession>A0A9P5PTE9</accession>
<protein>
    <recommendedName>
        <fullName evidence="5">Protein-S-isoprenylcysteine O-methyltransferase</fullName>
        <ecNumber evidence="5">2.1.1.100</ecNumber>
    </recommendedName>
</protein>
<evidence type="ECO:0000256" key="2">
    <source>
        <dbReference type="ARBA" id="ARBA00022692"/>
    </source>
</evidence>
<dbReference type="PANTHER" id="PTHR12714">
    <property type="entry name" value="PROTEIN-S ISOPRENYLCYSTEINE O-METHYLTRANSFERASE"/>
    <property type="match status" value="1"/>
</dbReference>
<keyword evidence="5" id="KW-0808">Transferase</keyword>
<feature type="transmembrane region" description="Helical" evidence="5">
    <location>
        <begin position="181"/>
        <end position="202"/>
    </location>
</feature>
<dbReference type="InterPro" id="IPR007269">
    <property type="entry name" value="ICMT_MeTrfase"/>
</dbReference>
<keyword evidence="5" id="KW-0949">S-adenosyl-L-methionine</keyword>
<dbReference type="Proteomes" id="UP000772434">
    <property type="component" value="Unassembled WGS sequence"/>
</dbReference>
<reference evidence="7" key="1">
    <citation type="submission" date="2020-11" db="EMBL/GenBank/DDBJ databases">
        <authorList>
            <consortium name="DOE Joint Genome Institute"/>
            <person name="Ahrendt S."/>
            <person name="Riley R."/>
            <person name="Andreopoulos W."/>
            <person name="Labutti K."/>
            <person name="Pangilinan J."/>
            <person name="Ruiz-Duenas F.J."/>
            <person name="Barrasa J.M."/>
            <person name="Sanchez-Garcia M."/>
            <person name="Camarero S."/>
            <person name="Miyauchi S."/>
            <person name="Serrano A."/>
            <person name="Linde D."/>
            <person name="Babiker R."/>
            <person name="Drula E."/>
            <person name="Ayuso-Fernandez I."/>
            <person name="Pacheco R."/>
            <person name="Padilla G."/>
            <person name="Ferreira P."/>
            <person name="Barriuso J."/>
            <person name="Kellner H."/>
            <person name="Castanera R."/>
            <person name="Alfaro M."/>
            <person name="Ramirez L."/>
            <person name="Pisabarro A.G."/>
            <person name="Kuo A."/>
            <person name="Tritt A."/>
            <person name="Lipzen A."/>
            <person name="He G."/>
            <person name="Yan M."/>
            <person name="Ng V."/>
            <person name="Cullen D."/>
            <person name="Martin F."/>
            <person name="Rosso M.-N."/>
            <person name="Henrissat B."/>
            <person name="Hibbett D."/>
            <person name="Martinez A.T."/>
            <person name="Grigoriev I.V."/>
        </authorList>
    </citation>
    <scope>NUCLEOTIDE SEQUENCE</scope>
    <source>
        <strain evidence="7">AH 40177</strain>
    </source>
</reference>
<evidence type="ECO:0000256" key="5">
    <source>
        <dbReference type="RuleBase" id="RU362022"/>
    </source>
</evidence>
<evidence type="ECO:0000313" key="7">
    <source>
        <dbReference type="EMBL" id="KAF9072014.1"/>
    </source>
</evidence>
<keyword evidence="5" id="KW-0256">Endoplasmic reticulum</keyword>
<comment type="similarity">
    <text evidence="5">Belongs to the class VI-like SAM-binding methyltransferase superfamily. Isoprenylcysteine carboxyl methyltransferase family.</text>
</comment>
<feature type="chain" id="PRO_5040217406" description="Protein-S-isoprenylcysteine O-methyltransferase" evidence="6">
    <location>
        <begin position="23"/>
        <end position="236"/>
    </location>
</feature>
<evidence type="ECO:0000256" key="4">
    <source>
        <dbReference type="ARBA" id="ARBA00023136"/>
    </source>
</evidence>
<organism evidence="7 8">
    <name type="scientific">Rhodocollybia butyracea</name>
    <dbReference type="NCBI Taxonomy" id="206335"/>
    <lineage>
        <taxon>Eukaryota</taxon>
        <taxon>Fungi</taxon>
        <taxon>Dikarya</taxon>
        <taxon>Basidiomycota</taxon>
        <taxon>Agaricomycotina</taxon>
        <taxon>Agaricomycetes</taxon>
        <taxon>Agaricomycetidae</taxon>
        <taxon>Agaricales</taxon>
        <taxon>Marasmiineae</taxon>
        <taxon>Omphalotaceae</taxon>
        <taxon>Rhodocollybia</taxon>
    </lineage>
</organism>
<evidence type="ECO:0000256" key="3">
    <source>
        <dbReference type="ARBA" id="ARBA00022989"/>
    </source>
</evidence>
<keyword evidence="2 5" id="KW-0812">Transmembrane</keyword>
<gene>
    <name evidence="7" type="ORF">BDP27DRAFT_1261986</name>
</gene>
<feature type="transmembrane region" description="Helical" evidence="5">
    <location>
        <begin position="44"/>
        <end position="70"/>
    </location>
</feature>
<keyword evidence="5" id="KW-0489">Methyltransferase</keyword>
<keyword evidence="4 5" id="KW-0472">Membrane</keyword>
<dbReference type="GO" id="GO:0004671">
    <property type="term" value="F:protein C-terminal S-isoprenylcysteine carboxyl O-methyltransferase activity"/>
    <property type="evidence" value="ECO:0007669"/>
    <property type="project" value="UniProtKB-EC"/>
</dbReference>
<evidence type="ECO:0000256" key="1">
    <source>
        <dbReference type="ARBA" id="ARBA00004141"/>
    </source>
</evidence>
<keyword evidence="6" id="KW-0732">Signal</keyword>
<dbReference type="EC" id="2.1.1.100" evidence="5"/>
<comment type="caution">
    <text evidence="5">Lacks conserved residue(s) required for the propagation of feature annotation.</text>
</comment>
<dbReference type="GO" id="GO:0032259">
    <property type="term" value="P:methylation"/>
    <property type="evidence" value="ECO:0007669"/>
    <property type="project" value="UniProtKB-KW"/>
</dbReference>
<keyword evidence="3 5" id="KW-1133">Transmembrane helix</keyword>
<proteinExistence type="inferred from homology"/>
<dbReference type="PANTHER" id="PTHR12714:SF9">
    <property type="entry name" value="PROTEIN-S-ISOPRENYLCYSTEINE O-METHYLTRANSFERASE"/>
    <property type="match status" value="1"/>
</dbReference>
<feature type="transmembrane region" description="Helical" evidence="5">
    <location>
        <begin position="91"/>
        <end position="112"/>
    </location>
</feature>
<dbReference type="Gene3D" id="1.20.120.1630">
    <property type="match status" value="1"/>
</dbReference>